<dbReference type="Proteomes" id="UP000383932">
    <property type="component" value="Unassembled WGS sequence"/>
</dbReference>
<feature type="region of interest" description="Disordered" evidence="1">
    <location>
        <begin position="550"/>
        <end position="616"/>
    </location>
</feature>
<dbReference type="AlphaFoldDB" id="A0A5N5QB61"/>
<feature type="compositionally biased region" description="Acidic residues" evidence="1">
    <location>
        <begin position="13"/>
        <end position="24"/>
    </location>
</feature>
<dbReference type="EMBL" id="SSOP01000335">
    <property type="protein sequence ID" value="KAB5588985.1"/>
    <property type="molecule type" value="Genomic_DNA"/>
</dbReference>
<feature type="region of interest" description="Disordered" evidence="1">
    <location>
        <begin position="840"/>
        <end position="888"/>
    </location>
</feature>
<feature type="compositionally biased region" description="Polar residues" evidence="1">
    <location>
        <begin position="856"/>
        <end position="874"/>
    </location>
</feature>
<feature type="compositionally biased region" description="Low complexity" evidence="1">
    <location>
        <begin position="576"/>
        <end position="600"/>
    </location>
</feature>
<comment type="caution">
    <text evidence="2">The sequence shown here is derived from an EMBL/GenBank/DDBJ whole genome shotgun (WGS) entry which is preliminary data.</text>
</comment>
<protein>
    <submittedName>
        <fullName evidence="2">Uncharacterized protein</fullName>
    </submittedName>
</protein>
<feature type="compositionally biased region" description="Basic and acidic residues" evidence="1">
    <location>
        <begin position="1"/>
        <end position="12"/>
    </location>
</feature>
<feature type="region of interest" description="Disordered" evidence="1">
    <location>
        <begin position="1"/>
        <end position="37"/>
    </location>
</feature>
<evidence type="ECO:0000313" key="2">
    <source>
        <dbReference type="EMBL" id="KAB5588985.1"/>
    </source>
</evidence>
<gene>
    <name evidence="2" type="ORF">CTheo_7568</name>
</gene>
<evidence type="ECO:0000313" key="3">
    <source>
        <dbReference type="Proteomes" id="UP000383932"/>
    </source>
</evidence>
<accession>A0A5N5QB61</accession>
<feature type="region of interest" description="Disordered" evidence="1">
    <location>
        <begin position="318"/>
        <end position="364"/>
    </location>
</feature>
<keyword evidence="3" id="KW-1185">Reference proteome</keyword>
<sequence>MESRKQRARCDAMEVDEADHEDENSQFNYNQDRHSNDNNLRFEDAELAPPQTLARIPLTYRNTDTVQSSTAHSESQHEPTAEVEFASQWINRKEAQWDILGPPKQSAKEQLNPEVVVARQPPKMWSENIYDAQDVLPYFTVGQTILTSKIPRSLARCVLLTKNLRNVVVDWHSGTIQFSVHLRYKLQLSRPRGWVAPSTPSEFKLKNVENKPMVPLQFRKLVACRDAGVPVRVLATGDFPTLPSYEEEDHQSGGSTYKLGSRNWQNGVVVLGFFWVKRAEEVNCSAGKFEQESGKCAGKAEWTFEFVSCDANKNLGPWWRPLGNESTSDDEDSNPRKRRRANLSAGATRPAECKGMAPGGDLDPSSSGEAYLPLNCLVAPQNIASSSTSVVINSSPDDMDVDTPALPRPLKSGDIGIQPDCIGLSLEPYTWPDESFIRPPQLRAALLLGWHCTTCGKLNPRVQWTQEHECPLCKTPFRFAMPEWHRKAHTEAVGPIGTLYRLDDGGHQPKAGLHQMAARDMANGLTCVEYWLAEPPMPILAELNRDPLTSRRQSGRLKAPVIQKQPKVSPKNVNLPSSAASKSSTTSTSVSTSAQVPQTSYSKQASHPDGGSLQRLRDAAGSRAVFGENTRMLFVHITCPQHSASLQLVDNIFSGFATQMPMERQVNNSSYRTGASKFSSHYTYLAGCGTHPMHSSSPAVDWHEVPNCVYDAHSMIVGLQSYAVSEDDPPLDEFNQSVFIAGNGANGTSIFRLVHKAADGPIGYTVFGASVYIEILVGNGEGQSRTTKQNSTRRAEMLLAHGDVLLTNVPLEGDAPIEIRVKRTGLAVVVISRYIPPETIPTSASTSRTAKKNLPKTITKTQQETLKTASTSAVRPTKRKTRASSSRY</sequence>
<name>A0A5N5QB61_9AGAM</name>
<evidence type="ECO:0000256" key="1">
    <source>
        <dbReference type="SAM" id="MobiDB-lite"/>
    </source>
</evidence>
<dbReference type="OrthoDB" id="3133224at2759"/>
<organism evidence="2 3">
    <name type="scientific">Ceratobasidium theobromae</name>
    <dbReference type="NCBI Taxonomy" id="1582974"/>
    <lineage>
        <taxon>Eukaryota</taxon>
        <taxon>Fungi</taxon>
        <taxon>Dikarya</taxon>
        <taxon>Basidiomycota</taxon>
        <taxon>Agaricomycotina</taxon>
        <taxon>Agaricomycetes</taxon>
        <taxon>Cantharellales</taxon>
        <taxon>Ceratobasidiaceae</taxon>
        <taxon>Ceratobasidium</taxon>
    </lineage>
</organism>
<proteinExistence type="predicted"/>
<reference evidence="2 3" key="1">
    <citation type="journal article" date="2019" name="Fungal Biol. Biotechnol.">
        <title>Draft genome sequence of fastidious pathogen Ceratobasidium theobromae, which causes vascular-streak dieback in Theobroma cacao.</title>
        <authorList>
            <person name="Ali S.S."/>
            <person name="Asman A."/>
            <person name="Shao J."/>
            <person name="Firmansyah A.P."/>
            <person name="Susilo A.W."/>
            <person name="Rosmana A."/>
            <person name="McMahon P."/>
            <person name="Junaid M."/>
            <person name="Guest D."/>
            <person name="Kheng T.Y."/>
            <person name="Meinhardt L.W."/>
            <person name="Bailey B.A."/>
        </authorList>
    </citation>
    <scope>NUCLEOTIDE SEQUENCE [LARGE SCALE GENOMIC DNA]</scope>
    <source>
        <strain evidence="2 3">CT2</strain>
    </source>
</reference>